<feature type="region of interest" description="Disordered" evidence="1">
    <location>
        <begin position="1"/>
        <end position="75"/>
    </location>
</feature>
<gene>
    <name evidence="2" type="ORF">LMG27198_26360</name>
</gene>
<proteinExistence type="predicted"/>
<name>A0A9W6GV79_9HYPH</name>
<sequence>MSVGPGDGSFNPSSVGVSGIDPFYGQPTGHNTNVFPGPPAPANPNTAFEPDPITPDKLANPGPGSSNLRPSGDLSMRASVPRELLGTGSNEEIGGITGRTNANPDYNTLTPAALMIAQQTLQTLTSGGVVTRTGVTTDKLAAFDYLKATLTAFAPAHIAAAMGLDIAELDRLHATQPGDHGQTGQPLVANTQPVPTINIETLRSGSVDPAQIPSFNQLSESVQEIVREKLSMIDGRTPYPEKRQDQMQLLSPDEHAAIAFFNNKAQVTQETVSKVFGVSQSTIWRSLTTRGIPSSLVSSFTLDKKKK</sequence>
<accession>A0A9W6GV79</accession>
<keyword evidence="3" id="KW-1185">Reference proteome</keyword>
<organism evidence="2 3">
    <name type="scientific">Methylocystis echinoides</name>
    <dbReference type="NCBI Taxonomy" id="29468"/>
    <lineage>
        <taxon>Bacteria</taxon>
        <taxon>Pseudomonadati</taxon>
        <taxon>Pseudomonadota</taxon>
        <taxon>Alphaproteobacteria</taxon>
        <taxon>Hyphomicrobiales</taxon>
        <taxon>Methylocystaceae</taxon>
        <taxon>Methylocystis</taxon>
    </lineage>
</organism>
<evidence type="ECO:0000256" key="1">
    <source>
        <dbReference type="SAM" id="MobiDB-lite"/>
    </source>
</evidence>
<protein>
    <submittedName>
        <fullName evidence="2">Uncharacterized protein</fullName>
    </submittedName>
</protein>
<comment type="caution">
    <text evidence="2">The sequence shown here is derived from an EMBL/GenBank/DDBJ whole genome shotgun (WGS) entry which is preliminary data.</text>
</comment>
<evidence type="ECO:0000313" key="3">
    <source>
        <dbReference type="Proteomes" id="UP001144323"/>
    </source>
</evidence>
<evidence type="ECO:0000313" key="2">
    <source>
        <dbReference type="EMBL" id="GLI93644.1"/>
    </source>
</evidence>
<reference evidence="2" key="1">
    <citation type="journal article" date="2023" name="Int. J. Syst. Evol. Microbiol.">
        <title>Methylocystis iwaonis sp. nov., a type II methane-oxidizing bacterium from surface soil of a rice paddy field in Japan, and emended description of the genus Methylocystis (ex Whittenbury et al. 1970) Bowman et al. 1993.</title>
        <authorList>
            <person name="Kaise H."/>
            <person name="Sawadogo J.B."/>
            <person name="Alam M.S."/>
            <person name="Ueno C."/>
            <person name="Dianou D."/>
            <person name="Shinjo R."/>
            <person name="Asakawa S."/>
        </authorList>
    </citation>
    <scope>NUCLEOTIDE SEQUENCE</scope>
    <source>
        <strain evidence="2">LMG27198</strain>
    </source>
</reference>
<dbReference type="EMBL" id="BSEC01000001">
    <property type="protein sequence ID" value="GLI93644.1"/>
    <property type="molecule type" value="Genomic_DNA"/>
</dbReference>
<dbReference type="Proteomes" id="UP001144323">
    <property type="component" value="Unassembled WGS sequence"/>
</dbReference>
<dbReference type="AlphaFoldDB" id="A0A9W6GV79"/>